<evidence type="ECO:0000256" key="3">
    <source>
        <dbReference type="ARBA" id="ARBA00022801"/>
    </source>
</evidence>
<dbReference type="GO" id="GO:0016462">
    <property type="term" value="F:pyrophosphatase activity"/>
    <property type="evidence" value="ECO:0007669"/>
    <property type="project" value="InterPro"/>
</dbReference>
<evidence type="ECO:0000313" key="8">
    <source>
        <dbReference type="Proteomes" id="UP000637002"/>
    </source>
</evidence>
<dbReference type="PROSITE" id="PS51462">
    <property type="entry name" value="NUDIX"/>
    <property type="match status" value="1"/>
</dbReference>
<dbReference type="InterPro" id="IPR000086">
    <property type="entry name" value="NUDIX_hydrolase_dom"/>
</dbReference>
<reference evidence="7" key="1">
    <citation type="journal article" date="2014" name="Int. J. Syst. Evol. Microbiol.">
        <title>Complete genome sequence of Corynebacterium casei LMG S-19264T (=DSM 44701T), isolated from a smear-ripened cheese.</title>
        <authorList>
            <consortium name="US DOE Joint Genome Institute (JGI-PGF)"/>
            <person name="Walter F."/>
            <person name="Albersmeier A."/>
            <person name="Kalinowski J."/>
            <person name="Ruckert C."/>
        </authorList>
    </citation>
    <scope>NUCLEOTIDE SEQUENCE</scope>
    <source>
        <strain evidence="7">CGMCC 1.12919</strain>
    </source>
</reference>
<protein>
    <recommendedName>
        <fullName evidence="6">Nudix hydrolase domain-containing protein</fullName>
    </recommendedName>
</protein>
<evidence type="ECO:0000256" key="2">
    <source>
        <dbReference type="ARBA" id="ARBA00022723"/>
    </source>
</evidence>
<dbReference type="PANTHER" id="PTHR12629:SF0">
    <property type="entry name" value="DIPHOSPHOINOSITOL-POLYPHOSPHATE DIPHOSPHATASE"/>
    <property type="match status" value="1"/>
</dbReference>
<gene>
    <name evidence="7" type="ORF">GCM10010994_50150</name>
</gene>
<reference evidence="7" key="2">
    <citation type="submission" date="2020-09" db="EMBL/GenBank/DDBJ databases">
        <authorList>
            <person name="Sun Q."/>
            <person name="Zhou Y."/>
        </authorList>
    </citation>
    <scope>NUCLEOTIDE SEQUENCE</scope>
    <source>
        <strain evidence="7">CGMCC 1.12919</strain>
    </source>
</reference>
<dbReference type="EMBL" id="BMGG01000010">
    <property type="protein sequence ID" value="GGC86221.1"/>
    <property type="molecule type" value="Genomic_DNA"/>
</dbReference>
<dbReference type="Gene3D" id="3.90.79.10">
    <property type="entry name" value="Nucleoside Triphosphate Pyrophosphohydrolase"/>
    <property type="match status" value="1"/>
</dbReference>
<comment type="cofactor">
    <cofactor evidence="1">
        <name>Mg(2+)</name>
        <dbReference type="ChEBI" id="CHEBI:18420"/>
    </cofactor>
</comment>
<dbReference type="Proteomes" id="UP000637002">
    <property type="component" value="Unassembled WGS sequence"/>
</dbReference>
<evidence type="ECO:0000259" key="6">
    <source>
        <dbReference type="PROSITE" id="PS51462"/>
    </source>
</evidence>
<dbReference type="InterPro" id="IPR015797">
    <property type="entry name" value="NUDIX_hydrolase-like_dom_sf"/>
</dbReference>
<dbReference type="CDD" id="cd04666">
    <property type="entry name" value="NUDIX_DIPP2_like_Nudt4"/>
    <property type="match status" value="1"/>
</dbReference>
<organism evidence="7 8">
    <name type="scientific">Chelatococcus reniformis</name>
    <dbReference type="NCBI Taxonomy" id="1494448"/>
    <lineage>
        <taxon>Bacteria</taxon>
        <taxon>Pseudomonadati</taxon>
        <taxon>Pseudomonadota</taxon>
        <taxon>Alphaproteobacteria</taxon>
        <taxon>Hyphomicrobiales</taxon>
        <taxon>Chelatococcaceae</taxon>
        <taxon>Chelatococcus</taxon>
    </lineage>
</organism>
<evidence type="ECO:0000256" key="1">
    <source>
        <dbReference type="ARBA" id="ARBA00001946"/>
    </source>
</evidence>
<dbReference type="PANTHER" id="PTHR12629">
    <property type="entry name" value="DIPHOSPHOINOSITOL POLYPHOSPHATE PHOSPHOHYDROLASE"/>
    <property type="match status" value="1"/>
</dbReference>
<evidence type="ECO:0000256" key="4">
    <source>
        <dbReference type="ARBA" id="ARBA00022842"/>
    </source>
</evidence>
<evidence type="ECO:0000256" key="5">
    <source>
        <dbReference type="SAM" id="MobiDB-lite"/>
    </source>
</evidence>
<dbReference type="GO" id="GO:0005737">
    <property type="term" value="C:cytoplasm"/>
    <property type="evidence" value="ECO:0007669"/>
    <property type="project" value="TreeGrafter"/>
</dbReference>
<feature type="compositionally biased region" description="Low complexity" evidence="5">
    <location>
        <begin position="206"/>
        <end position="227"/>
    </location>
</feature>
<dbReference type="Pfam" id="PF00293">
    <property type="entry name" value="NUDIX"/>
    <property type="match status" value="1"/>
</dbReference>
<keyword evidence="2" id="KW-0479">Metal-binding</keyword>
<dbReference type="RefSeq" id="WP_210324577.1">
    <property type="nucleotide sequence ID" value="NZ_BMGG01000010.1"/>
</dbReference>
<sequence>MAKGKAVRIQYGALPYRVRKDASLELLLITSRDTKRWIIPKGWPMKGLPPARVAAREAFEEAGVKGRIDPKSIGRFVYEKRLGESGLVVPCEVTVFALAVRRDLKSWPEADEREARWTSPAVAHELLDDEGLKVLVARFADQHVGTSKRSAKVPRDRAASRDGKQAPRSQDAGESSFDQASVPDQEGAPPASTDQAPEAPRTMSVRAAGSPSATAPSRPPAARAKAD</sequence>
<feature type="domain" description="Nudix hydrolase" evidence="6">
    <location>
        <begin position="6"/>
        <end position="140"/>
    </location>
</feature>
<keyword evidence="3" id="KW-0378">Hydrolase</keyword>
<dbReference type="GO" id="GO:0046872">
    <property type="term" value="F:metal ion binding"/>
    <property type="evidence" value="ECO:0007669"/>
    <property type="project" value="UniProtKB-KW"/>
</dbReference>
<accession>A0A916USV0</accession>
<keyword evidence="8" id="KW-1185">Reference proteome</keyword>
<proteinExistence type="predicted"/>
<dbReference type="AlphaFoldDB" id="A0A916USV0"/>
<feature type="region of interest" description="Disordered" evidence="5">
    <location>
        <begin position="145"/>
        <end position="227"/>
    </location>
</feature>
<dbReference type="SUPFAM" id="SSF55811">
    <property type="entry name" value="Nudix"/>
    <property type="match status" value="1"/>
</dbReference>
<dbReference type="InterPro" id="IPR047198">
    <property type="entry name" value="DDP-like_NUDIX"/>
</dbReference>
<keyword evidence="4" id="KW-0460">Magnesium</keyword>
<name>A0A916USV0_9HYPH</name>
<comment type="caution">
    <text evidence="7">The sequence shown here is derived from an EMBL/GenBank/DDBJ whole genome shotgun (WGS) entry which is preliminary data.</text>
</comment>
<feature type="compositionally biased region" description="Basic and acidic residues" evidence="5">
    <location>
        <begin position="153"/>
        <end position="165"/>
    </location>
</feature>
<evidence type="ECO:0000313" key="7">
    <source>
        <dbReference type="EMBL" id="GGC86221.1"/>
    </source>
</evidence>